<dbReference type="AlphaFoldDB" id="A0A8J6GTQ2"/>
<reference evidence="1" key="1">
    <citation type="submission" date="2020-03" db="EMBL/GenBank/DDBJ databases">
        <title>Studies in the Genomics of Life Span.</title>
        <authorList>
            <person name="Glass D."/>
        </authorList>
    </citation>
    <scope>NUCLEOTIDE SEQUENCE</scope>
    <source>
        <strain evidence="1">LTLLF</strain>
        <tissue evidence="1">Muscle</tissue>
    </source>
</reference>
<evidence type="ECO:0000313" key="2">
    <source>
        <dbReference type="Proteomes" id="UP000710432"/>
    </source>
</evidence>
<dbReference type="Proteomes" id="UP000710432">
    <property type="component" value="Unassembled WGS sequence"/>
</dbReference>
<protein>
    <submittedName>
        <fullName evidence="1">Kynurenine/alpha-aminoadipate aminotransferase, mitochondrial</fullName>
    </submittedName>
</protein>
<dbReference type="EMBL" id="JAATJU010020647">
    <property type="protein sequence ID" value="KAH0516214.1"/>
    <property type="molecule type" value="Genomic_DNA"/>
</dbReference>
<sequence>MSKAPKTLISLAPGSPNPKMFPFKKASFTVESGNTIRFEEETIRRALQYSPSYG</sequence>
<keyword evidence="1" id="KW-0032">Aminotransferase</keyword>
<evidence type="ECO:0000313" key="1">
    <source>
        <dbReference type="EMBL" id="KAH0516214.1"/>
    </source>
</evidence>
<name>A0A8J6GTQ2_MICOH</name>
<dbReference type="Gene3D" id="3.40.640.10">
    <property type="entry name" value="Type I PLP-dependent aspartate aminotransferase-like (Major domain)"/>
    <property type="match status" value="1"/>
</dbReference>
<gene>
    <name evidence="1" type="ORF">LTLLF_103455</name>
</gene>
<proteinExistence type="predicted"/>
<dbReference type="InterPro" id="IPR015421">
    <property type="entry name" value="PyrdxlP-dep_Trfase_major"/>
</dbReference>
<accession>A0A8J6GTQ2</accession>
<keyword evidence="1" id="KW-0808">Transferase</keyword>
<organism evidence="1 2">
    <name type="scientific">Microtus ochrogaster</name>
    <name type="common">Prairie vole</name>
    <dbReference type="NCBI Taxonomy" id="79684"/>
    <lineage>
        <taxon>Eukaryota</taxon>
        <taxon>Metazoa</taxon>
        <taxon>Chordata</taxon>
        <taxon>Craniata</taxon>
        <taxon>Vertebrata</taxon>
        <taxon>Euteleostomi</taxon>
        <taxon>Mammalia</taxon>
        <taxon>Eutheria</taxon>
        <taxon>Euarchontoglires</taxon>
        <taxon>Glires</taxon>
        <taxon>Rodentia</taxon>
        <taxon>Myomorpha</taxon>
        <taxon>Muroidea</taxon>
        <taxon>Cricetidae</taxon>
        <taxon>Arvicolinae</taxon>
        <taxon>Microtus</taxon>
    </lineage>
</organism>
<comment type="caution">
    <text evidence="1">The sequence shown here is derived from an EMBL/GenBank/DDBJ whole genome shotgun (WGS) entry which is preliminary data.</text>
</comment>
<dbReference type="GO" id="GO:0008483">
    <property type="term" value="F:transaminase activity"/>
    <property type="evidence" value="ECO:0007669"/>
    <property type="project" value="UniProtKB-KW"/>
</dbReference>